<dbReference type="EMBL" id="LTAN01000007">
    <property type="protein sequence ID" value="OBR05769.1"/>
    <property type="molecule type" value="Genomic_DNA"/>
</dbReference>
<dbReference type="RefSeq" id="XP_018154287.1">
    <property type="nucleotide sequence ID" value="XM_018304863.1"/>
</dbReference>
<dbReference type="Proteomes" id="UP000092177">
    <property type="component" value="Unassembled WGS sequence"/>
</dbReference>
<feature type="region of interest" description="Disordered" evidence="1">
    <location>
        <begin position="26"/>
        <end position="46"/>
    </location>
</feature>
<evidence type="ECO:0000313" key="3">
    <source>
        <dbReference type="Proteomes" id="UP000092177"/>
    </source>
</evidence>
<gene>
    <name evidence="2" type="ORF">CH63R_09889</name>
</gene>
<keyword evidence="3" id="KW-1185">Reference proteome</keyword>
<protein>
    <submittedName>
        <fullName evidence="2">Uncharacterized protein</fullName>
    </submittedName>
</protein>
<organism evidence="2 3">
    <name type="scientific">Colletotrichum higginsianum (strain IMI 349063)</name>
    <name type="common">Crucifer anthracnose fungus</name>
    <dbReference type="NCBI Taxonomy" id="759273"/>
    <lineage>
        <taxon>Eukaryota</taxon>
        <taxon>Fungi</taxon>
        <taxon>Dikarya</taxon>
        <taxon>Ascomycota</taxon>
        <taxon>Pezizomycotina</taxon>
        <taxon>Sordariomycetes</taxon>
        <taxon>Hypocreomycetidae</taxon>
        <taxon>Glomerellales</taxon>
        <taxon>Glomerellaceae</taxon>
        <taxon>Colletotrichum</taxon>
        <taxon>Colletotrichum destructivum species complex</taxon>
    </lineage>
</organism>
<evidence type="ECO:0000313" key="2">
    <source>
        <dbReference type="EMBL" id="OBR05769.1"/>
    </source>
</evidence>
<dbReference type="GeneID" id="28868970"/>
<reference evidence="3" key="1">
    <citation type="journal article" date="2017" name="BMC Genomics">
        <title>Gapless genome assembly of Colletotrichum higginsianum reveals chromosome structure and association of transposable elements with secondary metabolite gene clusters.</title>
        <authorList>
            <person name="Dallery J.-F."/>
            <person name="Lapalu N."/>
            <person name="Zampounis A."/>
            <person name="Pigne S."/>
            <person name="Luyten I."/>
            <person name="Amselem J."/>
            <person name="Wittenberg A.H.J."/>
            <person name="Zhou S."/>
            <person name="de Queiroz M.V."/>
            <person name="Robin G.P."/>
            <person name="Auger A."/>
            <person name="Hainaut M."/>
            <person name="Henrissat B."/>
            <person name="Kim K.-T."/>
            <person name="Lee Y.-H."/>
            <person name="Lespinet O."/>
            <person name="Schwartz D.C."/>
            <person name="Thon M.R."/>
            <person name="O'Connell R.J."/>
        </authorList>
    </citation>
    <scope>NUCLEOTIDE SEQUENCE [LARGE SCALE GENOMIC DNA]</scope>
    <source>
        <strain evidence="3">IMI 349063</strain>
    </source>
</reference>
<dbReference type="KEGG" id="chig:CH63R_09889"/>
<sequence>MLRRPLPYRIALRRCYRPVASTSSTAVRSGRLRTSQGRMGGPFGPVQRTAKKAVVGSAICLRQLPVSASVIPPREREKGQSGQGPRVLETVQDFLHYRPTCRMKTQAGTIATRRGPHQRLTLKKTYRGDTANR</sequence>
<comment type="caution">
    <text evidence="2">The sequence shown here is derived from an EMBL/GenBank/DDBJ whole genome shotgun (WGS) entry which is preliminary data.</text>
</comment>
<proteinExistence type="predicted"/>
<accession>A0A1B7Y178</accession>
<feature type="compositionally biased region" description="Polar residues" evidence="1">
    <location>
        <begin position="26"/>
        <end position="37"/>
    </location>
</feature>
<name>A0A1B7Y178_COLHI</name>
<evidence type="ECO:0000256" key="1">
    <source>
        <dbReference type="SAM" id="MobiDB-lite"/>
    </source>
</evidence>
<dbReference type="AlphaFoldDB" id="A0A1B7Y178"/>
<dbReference type="VEuPathDB" id="FungiDB:CH63R_09889"/>